<organism evidence="6 7">
    <name type="scientific">Cladonia borealis</name>
    <dbReference type="NCBI Taxonomy" id="184061"/>
    <lineage>
        <taxon>Eukaryota</taxon>
        <taxon>Fungi</taxon>
        <taxon>Dikarya</taxon>
        <taxon>Ascomycota</taxon>
        <taxon>Pezizomycotina</taxon>
        <taxon>Lecanoromycetes</taxon>
        <taxon>OSLEUM clade</taxon>
        <taxon>Lecanoromycetidae</taxon>
        <taxon>Lecanorales</taxon>
        <taxon>Lecanorineae</taxon>
        <taxon>Cladoniaceae</taxon>
        <taxon>Cladonia</taxon>
    </lineage>
</organism>
<evidence type="ECO:0000259" key="5">
    <source>
        <dbReference type="PROSITE" id="PS50118"/>
    </source>
</evidence>
<feature type="domain" description="HMG box" evidence="5">
    <location>
        <begin position="388"/>
        <end position="457"/>
    </location>
</feature>
<evidence type="ECO:0000256" key="4">
    <source>
        <dbReference type="SAM" id="MobiDB-lite"/>
    </source>
</evidence>
<keyword evidence="2 3" id="KW-0539">Nucleus</keyword>
<dbReference type="PROSITE" id="PS50118">
    <property type="entry name" value="HMG_BOX_2"/>
    <property type="match status" value="1"/>
</dbReference>
<evidence type="ECO:0000256" key="3">
    <source>
        <dbReference type="PROSITE-ProRule" id="PRU00267"/>
    </source>
</evidence>
<sequence length="495" mass="57079">MVDLVDEKRDGSQKDAQSNPTTPKRIERTVAEEPDFYGYSTTYIAEKHPQSKFWPDGTPLTDMEYREMIGRADRRRVNQYQVAYSHHNIPNEVLERMTFDFMVYVCRLNWGFQPTRPLDPADKDLIEKINMWFEPVPPSGMDMTPRLIPRPNSSATNLIERSLQHQPGFIPPVWLNDPHYREADESSQGMDHIANISSSRTVAAGTIPPPLPPSVEEAYKKKCIELKRRMQEVEESNDVFRVRKARLARGIRKMRLERAYLLEMLGKRMKKNGSSVDGFPQPYDEESDGSSEGPPTPHEKPLRSKRSHRRPVSSPPPNFGHQHPRPIAPSQAHPTSAYETPRDGFRESAFQHVPTTNGHAAIHYPPHPSTYPPNTAYQPEPQVMRPRPQPPQSAFFNFLEGYIKRHPEKYPHQTQDELLQVAHRAWEETEAEEYKHYYEDKYQRELRAYEEQIAELERREREGMMEAQVPPPPPPQAQQPREAPAGVGGFTSING</sequence>
<evidence type="ECO:0000256" key="2">
    <source>
        <dbReference type="ARBA" id="ARBA00023242"/>
    </source>
</evidence>
<feature type="compositionally biased region" description="Basic and acidic residues" evidence="4">
    <location>
        <begin position="1"/>
        <end position="13"/>
    </location>
</feature>
<protein>
    <recommendedName>
        <fullName evidence="5">HMG box domain-containing protein</fullName>
    </recommendedName>
</protein>
<dbReference type="AlphaFoldDB" id="A0AA39R0C8"/>
<keyword evidence="3" id="KW-0238">DNA-binding</keyword>
<dbReference type="InterPro" id="IPR056513">
    <property type="entry name" value="INO80F"/>
</dbReference>
<dbReference type="GO" id="GO:0003677">
    <property type="term" value="F:DNA binding"/>
    <property type="evidence" value="ECO:0007669"/>
    <property type="project" value="UniProtKB-UniRule"/>
</dbReference>
<dbReference type="InterPro" id="IPR009071">
    <property type="entry name" value="HMG_box_dom"/>
</dbReference>
<evidence type="ECO:0000313" key="6">
    <source>
        <dbReference type="EMBL" id="KAK0511400.1"/>
    </source>
</evidence>
<dbReference type="Proteomes" id="UP001166286">
    <property type="component" value="Unassembled WGS sequence"/>
</dbReference>
<reference evidence="6" key="1">
    <citation type="submission" date="2023-03" db="EMBL/GenBank/DDBJ databases">
        <title>Complete genome of Cladonia borealis.</title>
        <authorList>
            <person name="Park H."/>
        </authorList>
    </citation>
    <scope>NUCLEOTIDE SEQUENCE</scope>
    <source>
        <strain evidence="6">ANT050790</strain>
    </source>
</reference>
<feature type="DNA-binding region" description="HMG box" evidence="3">
    <location>
        <begin position="388"/>
        <end position="457"/>
    </location>
</feature>
<dbReference type="Pfam" id="PF24245">
    <property type="entry name" value="INO80F"/>
    <property type="match status" value="1"/>
</dbReference>
<accession>A0AA39R0C8</accession>
<name>A0AA39R0C8_9LECA</name>
<dbReference type="GO" id="GO:0005634">
    <property type="term" value="C:nucleus"/>
    <property type="evidence" value="ECO:0007669"/>
    <property type="project" value="UniProtKB-SubCell"/>
</dbReference>
<dbReference type="EMBL" id="JAFEKC020000013">
    <property type="protein sequence ID" value="KAK0511400.1"/>
    <property type="molecule type" value="Genomic_DNA"/>
</dbReference>
<dbReference type="Gene3D" id="1.10.30.10">
    <property type="entry name" value="High mobility group box domain"/>
    <property type="match status" value="1"/>
</dbReference>
<proteinExistence type="predicted"/>
<gene>
    <name evidence="6" type="ORF">JMJ35_005973</name>
</gene>
<evidence type="ECO:0000256" key="1">
    <source>
        <dbReference type="ARBA" id="ARBA00004123"/>
    </source>
</evidence>
<feature type="region of interest" description="Disordered" evidence="4">
    <location>
        <begin position="271"/>
        <end position="341"/>
    </location>
</feature>
<comment type="caution">
    <text evidence="6">The sequence shown here is derived from an EMBL/GenBank/DDBJ whole genome shotgun (WGS) entry which is preliminary data.</text>
</comment>
<dbReference type="SUPFAM" id="SSF47095">
    <property type="entry name" value="HMG-box"/>
    <property type="match status" value="1"/>
</dbReference>
<evidence type="ECO:0000313" key="7">
    <source>
        <dbReference type="Proteomes" id="UP001166286"/>
    </source>
</evidence>
<comment type="subcellular location">
    <subcellularLocation>
        <location evidence="1">Nucleus</location>
    </subcellularLocation>
</comment>
<keyword evidence="7" id="KW-1185">Reference proteome</keyword>
<feature type="region of interest" description="Disordered" evidence="4">
    <location>
        <begin position="1"/>
        <end position="26"/>
    </location>
</feature>
<feature type="region of interest" description="Disordered" evidence="4">
    <location>
        <begin position="457"/>
        <end position="495"/>
    </location>
</feature>
<dbReference type="InterPro" id="IPR036910">
    <property type="entry name" value="HMG_box_dom_sf"/>
</dbReference>